<protein>
    <submittedName>
        <fullName evidence="1">Uncharacterized protein</fullName>
    </submittedName>
</protein>
<evidence type="ECO:0000313" key="1">
    <source>
        <dbReference type="EMBL" id="KAL0421397.1"/>
    </source>
</evidence>
<sequence length="70" mass="7823">MEAVEDTLIIQFEYTDRTGLSIPHNDSLVITTTLANYEVIRIFIDSSSSTDILFGEVNDQTQLGDSPWKG</sequence>
<reference evidence="1" key="2">
    <citation type="journal article" date="2024" name="Plant">
        <title>Genomic evolution and insights into agronomic trait innovations of Sesamum species.</title>
        <authorList>
            <person name="Miao H."/>
            <person name="Wang L."/>
            <person name="Qu L."/>
            <person name="Liu H."/>
            <person name="Sun Y."/>
            <person name="Le M."/>
            <person name="Wang Q."/>
            <person name="Wei S."/>
            <person name="Zheng Y."/>
            <person name="Lin W."/>
            <person name="Duan Y."/>
            <person name="Cao H."/>
            <person name="Xiong S."/>
            <person name="Wang X."/>
            <person name="Wei L."/>
            <person name="Li C."/>
            <person name="Ma Q."/>
            <person name="Ju M."/>
            <person name="Zhao R."/>
            <person name="Li G."/>
            <person name="Mu C."/>
            <person name="Tian Q."/>
            <person name="Mei H."/>
            <person name="Zhang T."/>
            <person name="Gao T."/>
            <person name="Zhang H."/>
        </authorList>
    </citation>
    <scope>NUCLEOTIDE SEQUENCE</scope>
    <source>
        <strain evidence="1">KEN1</strain>
    </source>
</reference>
<reference evidence="1" key="1">
    <citation type="submission" date="2020-06" db="EMBL/GenBank/DDBJ databases">
        <authorList>
            <person name="Li T."/>
            <person name="Hu X."/>
            <person name="Zhang T."/>
            <person name="Song X."/>
            <person name="Zhang H."/>
            <person name="Dai N."/>
            <person name="Sheng W."/>
            <person name="Hou X."/>
            <person name="Wei L."/>
        </authorList>
    </citation>
    <scope>NUCLEOTIDE SEQUENCE</scope>
    <source>
        <strain evidence="1">KEN1</strain>
        <tissue evidence="1">Leaf</tissue>
    </source>
</reference>
<accession>A0AAW2UY82</accession>
<proteinExistence type="predicted"/>
<comment type="caution">
    <text evidence="1">The sequence shown here is derived from an EMBL/GenBank/DDBJ whole genome shotgun (WGS) entry which is preliminary data.</text>
</comment>
<dbReference type="AlphaFoldDB" id="A0AAW2UY82"/>
<dbReference type="EMBL" id="JACGWN010000011">
    <property type="protein sequence ID" value="KAL0421397.1"/>
    <property type="molecule type" value="Genomic_DNA"/>
</dbReference>
<name>A0AAW2UY82_9LAMI</name>
<gene>
    <name evidence="1" type="ORF">Slati_3162600</name>
</gene>
<organism evidence="1">
    <name type="scientific">Sesamum latifolium</name>
    <dbReference type="NCBI Taxonomy" id="2727402"/>
    <lineage>
        <taxon>Eukaryota</taxon>
        <taxon>Viridiplantae</taxon>
        <taxon>Streptophyta</taxon>
        <taxon>Embryophyta</taxon>
        <taxon>Tracheophyta</taxon>
        <taxon>Spermatophyta</taxon>
        <taxon>Magnoliopsida</taxon>
        <taxon>eudicotyledons</taxon>
        <taxon>Gunneridae</taxon>
        <taxon>Pentapetalae</taxon>
        <taxon>asterids</taxon>
        <taxon>lamiids</taxon>
        <taxon>Lamiales</taxon>
        <taxon>Pedaliaceae</taxon>
        <taxon>Sesamum</taxon>
    </lineage>
</organism>